<dbReference type="Proteomes" id="UP000243499">
    <property type="component" value="Chromosome 5"/>
</dbReference>
<gene>
    <name evidence="2" type="ORF">PAHAL_5G209300</name>
</gene>
<feature type="compositionally biased region" description="Low complexity" evidence="1">
    <location>
        <begin position="32"/>
        <end position="42"/>
    </location>
</feature>
<feature type="region of interest" description="Disordered" evidence="1">
    <location>
        <begin position="23"/>
        <end position="45"/>
    </location>
</feature>
<feature type="compositionally biased region" description="Basic residues" evidence="1">
    <location>
        <begin position="255"/>
        <end position="265"/>
    </location>
</feature>
<feature type="region of interest" description="Disordered" evidence="1">
    <location>
        <begin position="135"/>
        <end position="190"/>
    </location>
</feature>
<dbReference type="PANTHER" id="PTHR34397:SF24">
    <property type="entry name" value="B3 DOMAIN-CONTAINING PROTEIN"/>
    <property type="match status" value="1"/>
</dbReference>
<feature type="compositionally biased region" description="Basic and acidic residues" evidence="1">
    <location>
        <begin position="135"/>
        <end position="144"/>
    </location>
</feature>
<dbReference type="PANTHER" id="PTHR34397">
    <property type="entry name" value="OS05G0237600 PROTEIN"/>
    <property type="match status" value="1"/>
</dbReference>
<proteinExistence type="predicted"/>
<accession>A0A2T8IKU6</accession>
<dbReference type="EMBL" id="CM008050">
    <property type="protein sequence ID" value="PVH38246.1"/>
    <property type="molecule type" value="Genomic_DNA"/>
</dbReference>
<name>A0A2T8IKU6_9POAL</name>
<evidence type="ECO:0000313" key="2">
    <source>
        <dbReference type="EMBL" id="PVH38246.1"/>
    </source>
</evidence>
<reference evidence="2" key="1">
    <citation type="submission" date="2018-04" db="EMBL/GenBank/DDBJ databases">
        <title>WGS assembly of Panicum hallii.</title>
        <authorList>
            <person name="Lovell J."/>
            <person name="Jenkins J."/>
            <person name="Lowry D."/>
            <person name="Mamidi S."/>
            <person name="Sreedasyam A."/>
            <person name="Weng X."/>
            <person name="Barry K."/>
            <person name="Bonette J."/>
            <person name="Campitelli B."/>
            <person name="Daum C."/>
            <person name="Gordon S."/>
            <person name="Gould B."/>
            <person name="Lipzen A."/>
            <person name="Macqueen A."/>
            <person name="Palacio-Mejia J."/>
            <person name="Plott C."/>
            <person name="Shakirov E."/>
            <person name="Shu S."/>
            <person name="Yoshinaga Y."/>
            <person name="Zane M."/>
            <person name="Rokhsar D."/>
            <person name="Grimwood J."/>
            <person name="Schmutz J."/>
            <person name="Juenger T."/>
        </authorList>
    </citation>
    <scope>NUCLEOTIDE SEQUENCE [LARGE SCALE GENOMIC DNA]</scope>
    <source>
        <strain evidence="2">FIL2</strain>
    </source>
</reference>
<protein>
    <submittedName>
        <fullName evidence="2">Uncharacterized protein</fullName>
    </submittedName>
</protein>
<organism evidence="2">
    <name type="scientific">Panicum hallii</name>
    <dbReference type="NCBI Taxonomy" id="206008"/>
    <lineage>
        <taxon>Eukaryota</taxon>
        <taxon>Viridiplantae</taxon>
        <taxon>Streptophyta</taxon>
        <taxon>Embryophyta</taxon>
        <taxon>Tracheophyta</taxon>
        <taxon>Spermatophyta</taxon>
        <taxon>Magnoliopsida</taxon>
        <taxon>Liliopsida</taxon>
        <taxon>Poales</taxon>
        <taxon>Poaceae</taxon>
        <taxon>PACMAD clade</taxon>
        <taxon>Panicoideae</taxon>
        <taxon>Panicodae</taxon>
        <taxon>Paniceae</taxon>
        <taxon>Panicinae</taxon>
        <taxon>Panicum</taxon>
        <taxon>Panicum sect. Panicum</taxon>
    </lineage>
</organism>
<dbReference type="Gramene" id="PVH38246">
    <property type="protein sequence ID" value="PVH38246"/>
    <property type="gene ID" value="PAHAL_5G209300"/>
</dbReference>
<evidence type="ECO:0000256" key="1">
    <source>
        <dbReference type="SAM" id="MobiDB-lite"/>
    </source>
</evidence>
<feature type="region of interest" description="Disordered" evidence="1">
    <location>
        <begin position="237"/>
        <end position="292"/>
    </location>
</feature>
<feature type="compositionally biased region" description="Basic residues" evidence="1">
    <location>
        <begin position="177"/>
        <end position="190"/>
    </location>
</feature>
<dbReference type="AlphaFoldDB" id="A0A2T8IKU6"/>
<sequence>MPPCFAGAKRPLEMVVYDPAAAASKRARQDEATTSAAAADSAGEPLDVLDVEPISAIPPQLPPPPPPLAGREAAPCLRRHFLEALGLRADLPVHFIDEKFVTSTDLDPHQNRFRIPGAGVKRRLRAILTPRELDEANLLRDPTPRSRTRRRARQAHPAPPPSEPRNVAAEGEQPPGKKIKKPKRKGKVHGGLRVKLVDLHAGAKELLMSRWSSSKGTIVKGARVPRLHPAVRLQGERRGRGLGVRGAPVPPLRRGPVRRRPPARARRQEGPAATGVLLLLPPPAPNPSIVNS</sequence>